<dbReference type="PANTHER" id="PTHR33640">
    <property type="entry name" value="TRANSMEMBRANE PROTEIN"/>
    <property type="match status" value="1"/>
</dbReference>
<evidence type="ECO:0000313" key="2">
    <source>
        <dbReference type="EMBL" id="KAK4773716.1"/>
    </source>
</evidence>
<dbReference type="EMBL" id="JAXIOK010000004">
    <property type="protein sequence ID" value="KAK4773716.1"/>
    <property type="molecule type" value="Genomic_DNA"/>
</dbReference>
<comment type="caution">
    <text evidence="2">The sequence shown here is derived from an EMBL/GenBank/DDBJ whole genome shotgun (WGS) entry which is preliminary data.</text>
</comment>
<keyword evidence="1" id="KW-0812">Transmembrane</keyword>
<organism evidence="2 3">
    <name type="scientific">Trapa incisa</name>
    <dbReference type="NCBI Taxonomy" id="236973"/>
    <lineage>
        <taxon>Eukaryota</taxon>
        <taxon>Viridiplantae</taxon>
        <taxon>Streptophyta</taxon>
        <taxon>Embryophyta</taxon>
        <taxon>Tracheophyta</taxon>
        <taxon>Spermatophyta</taxon>
        <taxon>Magnoliopsida</taxon>
        <taxon>eudicotyledons</taxon>
        <taxon>Gunneridae</taxon>
        <taxon>Pentapetalae</taxon>
        <taxon>rosids</taxon>
        <taxon>malvids</taxon>
        <taxon>Myrtales</taxon>
        <taxon>Lythraceae</taxon>
        <taxon>Trapa</taxon>
    </lineage>
</organism>
<dbReference type="PANTHER" id="PTHR33640:SF3">
    <property type="entry name" value="DUF4408 DOMAIN-CONTAINING PROTEIN"/>
    <property type="match status" value="1"/>
</dbReference>
<sequence>MESPSFVSSLTERSAGGARLSLSRIFWNVFRAVELCVALFIVIWISARLPLAVRFSFGCLRTALSFAARPLVVFVVSNVIIGTVLAKSCRFSGQSSGQNDAVDDYYDEIGELNENWQKLGITLGNEAGQEVVYHDKEVITSEIGVLVQSEEIHDGSSIVSDYSYDSDSEPDHQKAYLRRTWSEKLPDIRKQPEEEEVEEEIKVLRRSETEKYQKKTIDGDNLREVIDLAEELSSEEFQRTVEAFIAKELRFRREESMAIVLQSH</sequence>
<accession>A0AAN7QQD7</accession>
<protein>
    <recommendedName>
        <fullName evidence="4">DUF4408 domain-containing protein</fullName>
    </recommendedName>
</protein>
<evidence type="ECO:0000313" key="3">
    <source>
        <dbReference type="Proteomes" id="UP001345219"/>
    </source>
</evidence>
<keyword evidence="3" id="KW-1185">Reference proteome</keyword>
<evidence type="ECO:0000256" key="1">
    <source>
        <dbReference type="SAM" id="Phobius"/>
    </source>
</evidence>
<dbReference type="AlphaFoldDB" id="A0AAN7QQD7"/>
<keyword evidence="1" id="KW-1133">Transmembrane helix</keyword>
<feature type="transmembrane region" description="Helical" evidence="1">
    <location>
        <begin position="66"/>
        <end position="86"/>
    </location>
</feature>
<keyword evidence="1" id="KW-0472">Membrane</keyword>
<dbReference type="Proteomes" id="UP001345219">
    <property type="component" value="Chromosome 22"/>
</dbReference>
<reference evidence="2 3" key="1">
    <citation type="journal article" date="2023" name="Hortic Res">
        <title>Pangenome of water caltrop reveals structural variations and asymmetric subgenome divergence after allopolyploidization.</title>
        <authorList>
            <person name="Zhang X."/>
            <person name="Chen Y."/>
            <person name="Wang L."/>
            <person name="Yuan Y."/>
            <person name="Fang M."/>
            <person name="Shi L."/>
            <person name="Lu R."/>
            <person name="Comes H.P."/>
            <person name="Ma Y."/>
            <person name="Chen Y."/>
            <person name="Huang G."/>
            <person name="Zhou Y."/>
            <person name="Zheng Z."/>
            <person name="Qiu Y."/>
        </authorList>
    </citation>
    <scope>NUCLEOTIDE SEQUENCE [LARGE SCALE GENOMIC DNA]</scope>
    <source>
        <tissue evidence="2">Roots</tissue>
    </source>
</reference>
<feature type="transmembrane region" description="Helical" evidence="1">
    <location>
        <begin position="25"/>
        <end position="45"/>
    </location>
</feature>
<name>A0AAN7QQD7_9MYRT</name>
<gene>
    <name evidence="2" type="ORF">SAY87_028735</name>
</gene>
<evidence type="ECO:0008006" key="4">
    <source>
        <dbReference type="Google" id="ProtNLM"/>
    </source>
</evidence>
<proteinExistence type="predicted"/>